<gene>
    <name evidence="3" type="ordered locus">Plim_4122</name>
</gene>
<dbReference type="STRING" id="521674.Plim_4122"/>
<protein>
    <submittedName>
        <fullName evidence="3">TadE family protein</fullName>
    </submittedName>
</protein>
<dbReference type="AlphaFoldDB" id="D5SZ32"/>
<evidence type="ECO:0000313" key="4">
    <source>
        <dbReference type="Proteomes" id="UP000002220"/>
    </source>
</evidence>
<keyword evidence="1" id="KW-0472">Membrane</keyword>
<keyword evidence="1" id="KW-0812">Transmembrane</keyword>
<dbReference type="Proteomes" id="UP000002220">
    <property type="component" value="Chromosome"/>
</dbReference>
<sequence length="144" mass="15159">MIGEQHVKTRLRHSSGRRSSRLGAATVELAICLPIIILVVFGSIESANAIFLKTTLTQASYEAARTVTSTGGTMAAARARGEEVLASRNVSGATITFTPNVTANTPTGTLVTVEVSSPATSLSGIFDWFTRLSNIKASTSMVRT</sequence>
<accession>D5SZ32</accession>
<dbReference type="OrthoDB" id="276644at2"/>
<organism evidence="3 4">
    <name type="scientific">Planctopirus limnophila (strain ATCC 43296 / DSM 3776 / IFAM 1008 / Mu 290)</name>
    <name type="common">Planctomyces limnophilus</name>
    <dbReference type="NCBI Taxonomy" id="521674"/>
    <lineage>
        <taxon>Bacteria</taxon>
        <taxon>Pseudomonadati</taxon>
        <taxon>Planctomycetota</taxon>
        <taxon>Planctomycetia</taxon>
        <taxon>Planctomycetales</taxon>
        <taxon>Planctomycetaceae</taxon>
        <taxon>Planctopirus</taxon>
    </lineage>
</organism>
<dbReference type="Pfam" id="PF07811">
    <property type="entry name" value="TadE"/>
    <property type="match status" value="1"/>
</dbReference>
<evidence type="ECO:0000313" key="3">
    <source>
        <dbReference type="EMBL" id="ADG69933.1"/>
    </source>
</evidence>
<evidence type="ECO:0000259" key="2">
    <source>
        <dbReference type="Pfam" id="PF07811"/>
    </source>
</evidence>
<dbReference type="eggNOG" id="COG4961">
    <property type="taxonomic scope" value="Bacteria"/>
</dbReference>
<evidence type="ECO:0000256" key="1">
    <source>
        <dbReference type="SAM" id="Phobius"/>
    </source>
</evidence>
<name>D5SZ32_PLAL2</name>
<dbReference type="EMBL" id="CP001744">
    <property type="protein sequence ID" value="ADG69933.1"/>
    <property type="molecule type" value="Genomic_DNA"/>
</dbReference>
<keyword evidence="4" id="KW-1185">Reference proteome</keyword>
<reference evidence="3 4" key="1">
    <citation type="journal article" date="2010" name="Stand. Genomic Sci.">
        <title>Complete genome sequence of Planctomyces limnophilus type strain (Mu 290).</title>
        <authorList>
            <person name="Labutti K."/>
            <person name="Sikorski J."/>
            <person name="Schneider S."/>
            <person name="Nolan M."/>
            <person name="Lucas S."/>
            <person name="Glavina Del Rio T."/>
            <person name="Tice H."/>
            <person name="Cheng J.F."/>
            <person name="Goodwin L."/>
            <person name="Pitluck S."/>
            <person name="Liolios K."/>
            <person name="Ivanova N."/>
            <person name="Mavromatis K."/>
            <person name="Mikhailova N."/>
            <person name="Pati A."/>
            <person name="Chen A."/>
            <person name="Palaniappan K."/>
            <person name="Land M."/>
            <person name="Hauser L."/>
            <person name="Chang Y.J."/>
            <person name="Jeffries C.D."/>
            <person name="Tindall B.J."/>
            <person name="Rohde M."/>
            <person name="Goker M."/>
            <person name="Woyke T."/>
            <person name="Bristow J."/>
            <person name="Eisen J.A."/>
            <person name="Markowitz V."/>
            <person name="Hugenholtz P."/>
            <person name="Kyrpides N.C."/>
            <person name="Klenk H.P."/>
            <person name="Lapidus A."/>
        </authorList>
    </citation>
    <scope>NUCLEOTIDE SEQUENCE [LARGE SCALE GENOMIC DNA]</scope>
    <source>
        <strain evidence="4">ATCC 43296 / DSM 3776 / IFAM 1008 / 290</strain>
    </source>
</reference>
<feature type="domain" description="TadE-like" evidence="2">
    <location>
        <begin position="23"/>
        <end position="65"/>
    </location>
</feature>
<feature type="transmembrane region" description="Helical" evidence="1">
    <location>
        <begin position="21"/>
        <end position="44"/>
    </location>
</feature>
<proteinExistence type="predicted"/>
<dbReference type="HOGENOM" id="CLU_122851_3_1_0"/>
<dbReference type="KEGG" id="plm:Plim_4122"/>
<dbReference type="InterPro" id="IPR012495">
    <property type="entry name" value="TadE-like_dom"/>
</dbReference>
<keyword evidence="1" id="KW-1133">Transmembrane helix</keyword>